<dbReference type="Proteomes" id="UP000257144">
    <property type="component" value="Unassembled WGS sequence"/>
</dbReference>
<evidence type="ECO:0000313" key="3">
    <source>
        <dbReference type="Proteomes" id="UP000257144"/>
    </source>
</evidence>
<gene>
    <name evidence="2" type="ORF">DRW41_12325</name>
</gene>
<feature type="transmembrane region" description="Helical" evidence="1">
    <location>
        <begin position="102"/>
        <end position="120"/>
    </location>
</feature>
<keyword evidence="3" id="KW-1185">Reference proteome</keyword>
<dbReference type="EMBL" id="QNQT01000005">
    <property type="protein sequence ID" value="RDU36320.1"/>
    <property type="molecule type" value="Genomic_DNA"/>
</dbReference>
<feature type="transmembrane region" description="Helical" evidence="1">
    <location>
        <begin position="28"/>
        <end position="55"/>
    </location>
</feature>
<feature type="transmembrane region" description="Helical" evidence="1">
    <location>
        <begin position="5"/>
        <end position="22"/>
    </location>
</feature>
<keyword evidence="1" id="KW-0472">Membrane</keyword>
<name>A0A3D8GPA1_9BACI</name>
<dbReference type="RefSeq" id="WP_115452315.1">
    <property type="nucleotide sequence ID" value="NZ_QNQT01000005.1"/>
</dbReference>
<sequence length="121" mass="13224">MAGVIMLLAVSFTGGYLFIEWLDIGMPFYAHVFIMGLIMAPVEFLAAAMAFFSGLSANWLLLKLFLERRGFKKGEAINAVPAISGMFGLFIVFAVLFALSPIHTVIFFGASLVYGIISIYV</sequence>
<keyword evidence="1" id="KW-0812">Transmembrane</keyword>
<organism evidence="2 3">
    <name type="scientific">Neobacillus piezotolerans</name>
    <dbReference type="NCBI Taxonomy" id="2259171"/>
    <lineage>
        <taxon>Bacteria</taxon>
        <taxon>Bacillati</taxon>
        <taxon>Bacillota</taxon>
        <taxon>Bacilli</taxon>
        <taxon>Bacillales</taxon>
        <taxon>Bacillaceae</taxon>
        <taxon>Neobacillus</taxon>
    </lineage>
</organism>
<dbReference type="AlphaFoldDB" id="A0A3D8GPA1"/>
<proteinExistence type="predicted"/>
<reference evidence="2 3" key="1">
    <citation type="submission" date="2018-07" db="EMBL/GenBank/DDBJ databases">
        <title>Bacillus sp. YLB-04 draft genome sequence.</title>
        <authorList>
            <person name="Yu L."/>
            <person name="Tang X."/>
        </authorList>
    </citation>
    <scope>NUCLEOTIDE SEQUENCE [LARGE SCALE GENOMIC DNA]</scope>
    <source>
        <strain evidence="2 3">YLB-04</strain>
    </source>
</reference>
<feature type="transmembrane region" description="Helical" evidence="1">
    <location>
        <begin position="76"/>
        <end position="96"/>
    </location>
</feature>
<evidence type="ECO:0000256" key="1">
    <source>
        <dbReference type="SAM" id="Phobius"/>
    </source>
</evidence>
<accession>A0A3D8GPA1</accession>
<comment type="caution">
    <text evidence="2">The sequence shown here is derived from an EMBL/GenBank/DDBJ whole genome shotgun (WGS) entry which is preliminary data.</text>
</comment>
<dbReference type="OrthoDB" id="2971634at2"/>
<protein>
    <submittedName>
        <fullName evidence="2">Uncharacterized protein</fullName>
    </submittedName>
</protein>
<evidence type="ECO:0000313" key="2">
    <source>
        <dbReference type="EMBL" id="RDU36320.1"/>
    </source>
</evidence>
<keyword evidence="1" id="KW-1133">Transmembrane helix</keyword>